<dbReference type="EMBL" id="BAAAQD010000038">
    <property type="protein sequence ID" value="GAA1567516.1"/>
    <property type="molecule type" value="Genomic_DNA"/>
</dbReference>
<protein>
    <submittedName>
        <fullName evidence="4">Dihydroxyacetone kinase subunit DhaL</fullName>
    </submittedName>
</protein>
<dbReference type="InterPro" id="IPR004007">
    <property type="entry name" value="DhaL_dom"/>
</dbReference>
<dbReference type="SUPFAM" id="SSF101473">
    <property type="entry name" value="DhaL-like"/>
    <property type="match status" value="1"/>
</dbReference>
<reference evidence="5" key="1">
    <citation type="journal article" date="2019" name="Int. J. Syst. Evol. Microbiol.">
        <title>The Global Catalogue of Microorganisms (GCM) 10K type strain sequencing project: providing services to taxonomists for standard genome sequencing and annotation.</title>
        <authorList>
            <consortium name="The Broad Institute Genomics Platform"/>
            <consortium name="The Broad Institute Genome Sequencing Center for Infectious Disease"/>
            <person name="Wu L."/>
            <person name="Ma J."/>
        </authorList>
    </citation>
    <scope>NUCLEOTIDE SEQUENCE [LARGE SCALE GENOMIC DNA]</scope>
    <source>
        <strain evidence="5">JCM 15933</strain>
    </source>
</reference>
<dbReference type="Proteomes" id="UP001501470">
    <property type="component" value="Unassembled WGS sequence"/>
</dbReference>
<organism evidence="4 5">
    <name type="scientific">Dactylosporangium maewongense</name>
    <dbReference type="NCBI Taxonomy" id="634393"/>
    <lineage>
        <taxon>Bacteria</taxon>
        <taxon>Bacillati</taxon>
        <taxon>Actinomycetota</taxon>
        <taxon>Actinomycetes</taxon>
        <taxon>Micromonosporales</taxon>
        <taxon>Micromonosporaceae</taxon>
        <taxon>Dactylosporangium</taxon>
    </lineage>
</organism>
<keyword evidence="2 4" id="KW-0418">Kinase</keyword>
<evidence type="ECO:0000259" key="3">
    <source>
        <dbReference type="PROSITE" id="PS51480"/>
    </source>
</evidence>
<evidence type="ECO:0000256" key="2">
    <source>
        <dbReference type="ARBA" id="ARBA00022777"/>
    </source>
</evidence>
<accession>A0ABP4NVE4</accession>
<dbReference type="InterPro" id="IPR036117">
    <property type="entry name" value="DhaL_dom_sf"/>
</dbReference>
<dbReference type="GO" id="GO:0016301">
    <property type="term" value="F:kinase activity"/>
    <property type="evidence" value="ECO:0007669"/>
    <property type="project" value="UniProtKB-KW"/>
</dbReference>
<comment type="caution">
    <text evidence="4">The sequence shown here is derived from an EMBL/GenBank/DDBJ whole genome shotgun (WGS) entry which is preliminary data.</text>
</comment>
<dbReference type="Pfam" id="PF02734">
    <property type="entry name" value="Dak2"/>
    <property type="match status" value="1"/>
</dbReference>
<keyword evidence="1" id="KW-0808">Transferase</keyword>
<gene>
    <name evidence="4" type="primary">dhaL</name>
    <name evidence="4" type="ORF">GCM10009827_106550</name>
</gene>
<evidence type="ECO:0000313" key="5">
    <source>
        <dbReference type="Proteomes" id="UP001501470"/>
    </source>
</evidence>
<evidence type="ECO:0000313" key="4">
    <source>
        <dbReference type="EMBL" id="GAA1567516.1"/>
    </source>
</evidence>
<dbReference type="RefSeq" id="WP_344513459.1">
    <property type="nucleotide sequence ID" value="NZ_BAAAQD010000038.1"/>
</dbReference>
<dbReference type="PANTHER" id="PTHR28629:SF4">
    <property type="entry name" value="TRIOKINASE_FMN CYCLASE"/>
    <property type="match status" value="1"/>
</dbReference>
<proteinExistence type="predicted"/>
<name>A0ABP4NVE4_9ACTN</name>
<dbReference type="InterPro" id="IPR012737">
    <property type="entry name" value="DhaK_L_YcgS"/>
</dbReference>
<evidence type="ECO:0000256" key="1">
    <source>
        <dbReference type="ARBA" id="ARBA00022679"/>
    </source>
</evidence>
<keyword evidence="5" id="KW-1185">Reference proteome</keyword>
<dbReference type="PROSITE" id="PS51480">
    <property type="entry name" value="DHAL"/>
    <property type="match status" value="1"/>
</dbReference>
<dbReference type="Gene3D" id="1.25.40.340">
    <property type="match status" value="1"/>
</dbReference>
<sequence length="215" mass="21991">MTTTLSQGTVTTWLERFCAEVIAAESHLNELDAATGDGEHGSNLAQGAAAVRALLKDREFGDVQDQLAAVAMAIVNSVGGASGALYGTFFLRLSDVGEGRSALDLAALTEGLRSALAGIRELGGSAPGDKTLLDAIHPAVTELESSATRPADLLTALDRAAAAAEHGRDATASMVARMGRGSYLGDRSRGHVDAGATSMAMLLRCLHVSAEEAGA</sequence>
<dbReference type="PANTHER" id="PTHR28629">
    <property type="entry name" value="TRIOKINASE/FMN CYCLASE"/>
    <property type="match status" value="1"/>
</dbReference>
<dbReference type="NCBIfam" id="TIGR02365">
    <property type="entry name" value="dha_L_ycgS"/>
    <property type="match status" value="1"/>
</dbReference>
<feature type="domain" description="DhaL" evidence="3">
    <location>
        <begin position="8"/>
        <end position="208"/>
    </location>
</feature>
<dbReference type="SMART" id="SM01120">
    <property type="entry name" value="Dak2"/>
    <property type="match status" value="1"/>
</dbReference>
<dbReference type="InterPro" id="IPR050861">
    <property type="entry name" value="Dihydroxyacetone_Kinase"/>
</dbReference>